<organism evidence="1 2">
    <name type="scientific">Turneriella parva (strain ATCC BAA-1111 / DSM 21527 / NCTC 11395 / H)</name>
    <name type="common">Leptospira parva</name>
    <dbReference type="NCBI Taxonomy" id="869212"/>
    <lineage>
        <taxon>Bacteria</taxon>
        <taxon>Pseudomonadati</taxon>
        <taxon>Spirochaetota</taxon>
        <taxon>Spirochaetia</taxon>
        <taxon>Leptospirales</taxon>
        <taxon>Leptospiraceae</taxon>
        <taxon>Turneriella</taxon>
    </lineage>
</organism>
<accession>I4B870</accession>
<dbReference type="OrthoDB" id="6976379at2"/>
<evidence type="ECO:0000313" key="2">
    <source>
        <dbReference type="Proteomes" id="UP000006048"/>
    </source>
</evidence>
<dbReference type="KEGG" id="tpx:Turpa_2838"/>
<reference evidence="1 2" key="1">
    <citation type="submission" date="2012-06" db="EMBL/GenBank/DDBJ databases">
        <title>The complete chromosome of genome of Turneriella parva DSM 21527.</title>
        <authorList>
            <consortium name="US DOE Joint Genome Institute (JGI-PGF)"/>
            <person name="Lucas S."/>
            <person name="Han J."/>
            <person name="Lapidus A."/>
            <person name="Bruce D."/>
            <person name="Goodwin L."/>
            <person name="Pitluck S."/>
            <person name="Peters L."/>
            <person name="Kyrpides N."/>
            <person name="Mavromatis K."/>
            <person name="Ivanova N."/>
            <person name="Mikhailova N."/>
            <person name="Chertkov O."/>
            <person name="Detter J.C."/>
            <person name="Tapia R."/>
            <person name="Han C."/>
            <person name="Land M."/>
            <person name="Hauser L."/>
            <person name="Markowitz V."/>
            <person name="Cheng J.-F."/>
            <person name="Hugenholtz P."/>
            <person name="Woyke T."/>
            <person name="Wu D."/>
            <person name="Gronow S."/>
            <person name="Wellnitz S."/>
            <person name="Brambilla E."/>
            <person name="Klenk H.-P."/>
            <person name="Eisen J.A."/>
        </authorList>
    </citation>
    <scope>NUCLEOTIDE SEQUENCE [LARGE SCALE GENOMIC DNA]</scope>
    <source>
        <strain evidence="2">ATCC BAA-1111 / DSM 21527 / NCTC 11395 / H</strain>
    </source>
</reference>
<dbReference type="PROSITE" id="PS51257">
    <property type="entry name" value="PROKAR_LIPOPROTEIN"/>
    <property type="match status" value="1"/>
</dbReference>
<evidence type="ECO:0000313" key="1">
    <source>
        <dbReference type="EMBL" id="AFM13477.1"/>
    </source>
</evidence>
<protein>
    <submittedName>
        <fullName evidence="1">Uncharacterized protein</fullName>
    </submittedName>
</protein>
<keyword evidence="2" id="KW-1185">Reference proteome</keyword>
<proteinExistence type="predicted"/>
<dbReference type="PATRIC" id="fig|869212.3.peg.2859"/>
<dbReference type="EMBL" id="CP002959">
    <property type="protein sequence ID" value="AFM13477.1"/>
    <property type="molecule type" value="Genomic_DNA"/>
</dbReference>
<sequence length="2075" mass="226738">MVKRLKIPVEKAPRLALLLATAMLWSACKPSELEFQTFQPKSDTALSDLFNNTPAIRAAFTTVNASEFNARLDRLIQADPVMGVKSMHALGMLSKERPALPQLADSVSSVIDRFARYYQATPARQAEYNAAIDLVERLLDVDPKAITDGAYLGARAVRYMGESDSLFPISVAHPDVTRVNEYHFPVLTTWKVCDDPGSVFLNARPESDATDVEGRDTLWALYDILRTGFCIYANRSGPRIEIIGDGIGATAEATIVESVITGITVTNPGTGYTSAVVNIDSSPGPGSGATATATVASGQITGITVTSGGAAYVPKSDNSPGAFMRNATAVLKNSGDVELRIRNLIFDLQNKLADYSASEKTIADWTVNQSNVVFQSQVAVTDYLIDHVYPITRKDFVFNDGKEVLDREAEHLSMLNPDGTLLNKDQYLTEWLLKALYADAPKLDDLENFSEIDTTSAMYIFGKEIVGVPWASTPAPNTLNSVTMRYTKANLKQKLWAGSSYTCNCTPAQPPAVFSGLLYSDGATGFAGDGYISRLAQVRSTEASFNPFRNFMSTRVNSLVTVPANYNNEIYLESALKNFYYHVLDRFYDQTNTQWTLTPEEAQAAYGNPERNLQGYVARMQYSMRNMALLDKYGKLSPGLPGYNATNDAGYDPDRVPYLTAFLYTIAAANGYVDPVNAPAQLTLQRCLQSMGSPLGTNGSITISMPWPLDPMTVGITNKPPVSASPVIYASVRENQPFSSSLNMFAFELITPGRFIPRTDSEVFAADNVNGKFRGVFSQHQGDIESTNLKTSNWMVAEFSLNAWEGYGPYSVNGRAANGSQVKYKNDFYTDAYRAAIGTSYGFSGLPESYSEVAMGENGGEGGTLGMNRNGNHHMYERIYRPMNSGDECWAAAQGTTYGYARYGWIRPSDNTNYTNLNIVTNNCDINSAVRVDFDTRDEAIRANIEWTLKYKKYIFVIPIHSSAEAIAWSGASFAVFSTINANGLWGVTTAKRAGANASDNGRWNKGNFGMGANGDGYVESATRGFVNETPAGGKNGVSIARTTRFGVSSFIEGDSMVLLDITIRSFGITNWIVDLWAEIWGSLGDGPVTPAMIKDNFDSVLTLAEARYRSNEILSGTVAAHRATPSMANFTPFFNTFFPTDETTCVGGVLTPGAGGGPDLIENYNNGCGVTARDLPPIPKVNPDTNTCNEFVVTGCIRYPATYNANGTVATWFDYRGPSDGKLTGMLTPLIMLFGTLHEDGQVMKVTTYPAATAVAAGENRDNVTIRNFCSPAAPGCPTANLGYRVELDTLFTALSSLNESVMFNNAAANNNLPQYNPNALTNILTESAAGLRNGLVPKLTNNKYANVAYIDPLIRDLEALIADNVRKAEDNFDVTSGLIQTASGMKNKDRLRYFSTKNAVNPSMVVDIKQSSPGIVSLKGHGLEANDKVYLTTTGTLPAGLNAGTPTSNFYYVKAPVTPDSFRLSETIGGAAVNTTSAGSGVHTLHPALFRTNRFDQSVNGVALNSIPINMMKQFVSYLRSLTSDAEIVAAVKAAIPMLNNYLANVQNSSSQISLTDADIDHIVDFIRDTNTSGDYSVDSFLDMLVATKMDDLNTLRSFNFDQFKTLGSYQSVFDDMNDKVNKYFEVDIKKDLLYSPFMLGEPTCPGGSANGFYDHNEDGVWVPGTFTFISAAYTGATSYTDIANVGGSCSITTQIPNIYDKDYYMFDMGGVARNLEKSVNSLTVADIDSKLDWLYGRTLTGSPADVVYAANPNNGNKVECHITSSGSGGGINFDNEIKAIKNLILCEIYNKKLDEPHYDRNGNNVIEAGEYTDINENGQYDDKTATGGAIMNLRKVMHYYLEDVFMPKYDEYISPDPLSPNKNYVHFAAQAMKDLLSPTICDAQGLNCGVNSQYLTADLNAARQTFYASTNFTSAELKSVKNVVGNFLYDSETDTYTDLLQRTGPHLVTVLQEFQGDYADLLNMGLEGFKPNGFMTYFSTNLTNKAPYTSLDVLTDVRTLFNTQVMRCYPGITGEYPGGPLHCKKYKALDTFWGQFGLLMDQFSTAAYNKYKAQWSGQMDTPYYNRLVSIFE</sequence>
<dbReference type="HOGENOM" id="CLU_232759_0_0_12"/>
<dbReference type="Proteomes" id="UP000006048">
    <property type="component" value="Chromosome"/>
</dbReference>
<dbReference type="PROSITE" id="PS00018">
    <property type="entry name" value="EF_HAND_1"/>
    <property type="match status" value="1"/>
</dbReference>
<dbReference type="STRING" id="869212.Turpa_2838"/>
<gene>
    <name evidence="1" type="ordered locus">Turpa_2838</name>
</gene>
<dbReference type="InterPro" id="IPR018247">
    <property type="entry name" value="EF_Hand_1_Ca_BS"/>
</dbReference>
<name>I4B870_TURPD</name>
<dbReference type="RefSeq" id="WP_014803979.1">
    <property type="nucleotide sequence ID" value="NC_018020.1"/>
</dbReference>